<dbReference type="PANTHER" id="PTHR33096">
    <property type="entry name" value="CXC2 DOMAIN-CONTAINING PROTEIN"/>
    <property type="match status" value="1"/>
</dbReference>
<reference evidence="4" key="1">
    <citation type="submission" date="2020-05" db="EMBL/GenBank/DDBJ databases">
        <title>Mycena genomes resolve the evolution of fungal bioluminescence.</title>
        <authorList>
            <person name="Tsai I.J."/>
        </authorList>
    </citation>
    <scope>NUCLEOTIDE SEQUENCE</scope>
    <source>
        <strain evidence="4">110903Hualien_Pintung</strain>
    </source>
</reference>
<protein>
    <submittedName>
        <fullName evidence="4">CxC2 domain-containing protein</fullName>
    </submittedName>
</protein>
<sequence>MQPLHSPKEWKGGFWTECDLHASSAVDDLRLVYQLGHHGLDCPSPALPQQMVVVDVRGVFTLTIQYCGCERSRTTTQLNQLLRNAWYPATVVDPATCFTFEALEMFRAMNVVGNLNAHSFIRALEYLTDPMRVGTTPDRYSAFRRTSRQYTNLKHFKRAGRGNAEDGVATTMPGELALACWACPIDGKNLPEGWRDCDPRDKYRYALTVAKDANYRLKNKIRANEIEDPSLAAGLSFFVPEEPYKRHVREHVAEKDISSCIAFAALTQKETKITTGLRVSGVGGVVCARHGLVRPLGMGDLQKGERYSNMDWILLSALRDANVERINISYDIVCQWKVHLATRARKIRLKNPELLDLDKFDVRFGLPVWHAGVHELLCRSENSLSVIDGVGKTDGESIERLWSTLNPVGYATKEMGAGARHDAIEDHIDYLNFQKNISQGKTMCRKLVVAISERDKQVSEFRALDESLPRDLRREWRKQMRAWKADKTQPNPHVIGDGTSGGPTEREVLAELRKIELEDARLSRVPMNTTATSAVSFLKAGLAVQDSQHKIELALKSETLVTADHSSQIEEMRVATMKRIRAFELLQATYMPAVESLRRAEEEERDGDKPPTKVEHITLFLPSQLVSMGESERTSAYLKDAEAKIRRGQCTDILAEIRGALHARQHLVNFRNAQSTGQAATTRMATANGRFTDRINSKAESYRRWWSAMRALKGPDFAEELKELKDEHLNARAPVESDARALKRLAEAEPTRQGRGSAPSQTQLLAQERRREQSPDDVSSGYSWIWFFGGVPNDGDANAALRAEWAKAMQRRDRWHEEVVMQREEMRRILRSLRSEEKEWLERIAKRSDAAKEIAAGADAYAQRQAALRRRMANKFIATWSLSLAAAVRQTMAEDGGVYRQLLDGEEGEQALELEHLEDQILADGVSSEEDDVADGGAEQPSGRLRTTPSSTPPGGDQGSDDPYHAPNGPNIFTQDYRRVRAHNGKVTPGGIVSLYHSASAQSDIGAPKRDPGAPYFDSSNSFPMSDEETGATLTAYKTTEAQRRAASNYRSRNREQVNKASRERMARYAYFQWETLQWYLTTTTTTDFAQPSLQIPSKPTCIDRESKLPTDAIAANTPKMSEAKMPNGEQNAWLEREKERRKKLEDMLEQEELRQIEARMLAQEKEEKELREKKRRRGRSLLMQEIYEEDEERALAARADTGMLETTTARGVLAATQRQRSLLDSFVVSESRRLGLEIPADISAQFPEDLREELRGTSHLP</sequence>
<accession>A0A8H6SV58</accession>
<feature type="region of interest" description="Disordered" evidence="2">
    <location>
        <begin position="483"/>
        <end position="503"/>
    </location>
</feature>
<proteinExistence type="predicted"/>
<name>A0A8H6SV58_MYCCL</name>
<dbReference type="Pfam" id="PF18758">
    <property type="entry name" value="KDZ"/>
    <property type="match status" value="1"/>
</dbReference>
<feature type="region of interest" description="Disordered" evidence="2">
    <location>
        <begin position="926"/>
        <end position="972"/>
    </location>
</feature>
<feature type="region of interest" description="Disordered" evidence="2">
    <location>
        <begin position="747"/>
        <end position="778"/>
    </location>
</feature>
<feature type="coiled-coil region" evidence="1">
    <location>
        <begin position="1135"/>
        <end position="1174"/>
    </location>
</feature>
<dbReference type="Pfam" id="PF18803">
    <property type="entry name" value="CxC2"/>
    <property type="match status" value="1"/>
</dbReference>
<organism evidence="4 5">
    <name type="scientific">Mycena chlorophos</name>
    <name type="common">Agaric fungus</name>
    <name type="synonym">Agaricus chlorophos</name>
    <dbReference type="NCBI Taxonomy" id="658473"/>
    <lineage>
        <taxon>Eukaryota</taxon>
        <taxon>Fungi</taxon>
        <taxon>Dikarya</taxon>
        <taxon>Basidiomycota</taxon>
        <taxon>Agaricomycotina</taxon>
        <taxon>Agaricomycetes</taxon>
        <taxon>Agaricomycetidae</taxon>
        <taxon>Agaricales</taxon>
        <taxon>Marasmiineae</taxon>
        <taxon>Mycenaceae</taxon>
        <taxon>Mycena</taxon>
    </lineage>
</organism>
<feature type="domain" description="CxC2-like cysteine cluster KDZ transposase-associated" evidence="3">
    <location>
        <begin position="28"/>
        <end position="130"/>
    </location>
</feature>
<evidence type="ECO:0000256" key="2">
    <source>
        <dbReference type="SAM" id="MobiDB-lite"/>
    </source>
</evidence>
<evidence type="ECO:0000256" key="1">
    <source>
        <dbReference type="SAM" id="Coils"/>
    </source>
</evidence>
<dbReference type="EMBL" id="JACAZE010000009">
    <property type="protein sequence ID" value="KAF7305858.1"/>
    <property type="molecule type" value="Genomic_DNA"/>
</dbReference>
<keyword evidence="5" id="KW-1185">Reference proteome</keyword>
<evidence type="ECO:0000313" key="4">
    <source>
        <dbReference type="EMBL" id="KAF7305858.1"/>
    </source>
</evidence>
<dbReference type="InterPro" id="IPR041457">
    <property type="entry name" value="CxC2_KDZ-assoc"/>
</dbReference>
<comment type="caution">
    <text evidence="4">The sequence shown here is derived from an EMBL/GenBank/DDBJ whole genome shotgun (WGS) entry which is preliminary data.</text>
</comment>
<dbReference type="OrthoDB" id="2804062at2759"/>
<gene>
    <name evidence="4" type="ORF">HMN09_00739800</name>
</gene>
<evidence type="ECO:0000313" key="5">
    <source>
        <dbReference type="Proteomes" id="UP000613580"/>
    </source>
</evidence>
<dbReference type="PANTHER" id="PTHR33096:SF1">
    <property type="entry name" value="CXC1-LIKE CYSTEINE CLUSTER ASSOCIATED WITH KDZ TRANSPOSASES DOMAIN-CONTAINING PROTEIN"/>
    <property type="match status" value="1"/>
</dbReference>
<keyword evidence="1" id="KW-0175">Coiled coil</keyword>
<dbReference type="InterPro" id="IPR040521">
    <property type="entry name" value="KDZ"/>
</dbReference>
<dbReference type="Proteomes" id="UP000613580">
    <property type="component" value="Unassembled WGS sequence"/>
</dbReference>
<evidence type="ECO:0000259" key="3">
    <source>
        <dbReference type="Pfam" id="PF18803"/>
    </source>
</evidence>
<dbReference type="AlphaFoldDB" id="A0A8H6SV58"/>